<keyword evidence="3" id="KW-0813">Transport</keyword>
<evidence type="ECO:0000256" key="6">
    <source>
        <dbReference type="ARBA" id="ARBA00022892"/>
    </source>
</evidence>
<name>D7LV64_ARALL</name>
<dbReference type="InterPro" id="IPR019150">
    <property type="entry name" value="Vesicle_transport_protein_Use1"/>
</dbReference>
<accession>D7LV64</accession>
<dbReference type="Pfam" id="PF09753">
    <property type="entry name" value="Use1"/>
    <property type="match status" value="1"/>
</dbReference>
<evidence type="ECO:0000256" key="2">
    <source>
        <dbReference type="ARBA" id="ARBA00007891"/>
    </source>
</evidence>
<keyword evidence="6" id="KW-0931">ER-Golgi transport</keyword>
<dbReference type="SUPFAM" id="SSF54529">
    <property type="entry name" value="Mitochondrial glycoprotein MAM33-like"/>
    <property type="match status" value="1"/>
</dbReference>
<dbReference type="PANTHER" id="PTHR10826:SF23">
    <property type="entry name" value="MITOCHONDRIAL GLYCOPROTEIN FAMILY PROTEIN"/>
    <property type="match status" value="1"/>
</dbReference>
<dbReference type="InterPro" id="IPR036561">
    <property type="entry name" value="MAM33_sf"/>
</dbReference>
<evidence type="ECO:0000256" key="7">
    <source>
        <dbReference type="ARBA" id="ARBA00022927"/>
    </source>
</evidence>
<dbReference type="STRING" id="81972.D7LV64"/>
<dbReference type="GO" id="GO:0015031">
    <property type="term" value="P:protein transport"/>
    <property type="evidence" value="ECO:0007669"/>
    <property type="project" value="UniProtKB-KW"/>
</dbReference>
<keyword evidence="9" id="KW-0472">Membrane</keyword>
<dbReference type="Gramene" id="fgenesh1_pm.C_scaffold_5001626">
    <property type="protein sequence ID" value="fgenesh1_pm.C_scaffold_5001626"/>
    <property type="gene ID" value="fgenesh1_pm.C_scaffold_5001626"/>
</dbReference>
<gene>
    <name evidence="11" type="ORF">ARALYDRAFT_324082</name>
</gene>
<evidence type="ECO:0000256" key="9">
    <source>
        <dbReference type="ARBA" id="ARBA00023136"/>
    </source>
</evidence>
<reference evidence="12" key="1">
    <citation type="journal article" date="2011" name="Nat. Genet.">
        <title>The Arabidopsis lyrata genome sequence and the basis of rapid genome size change.</title>
        <authorList>
            <person name="Hu T.T."/>
            <person name="Pattyn P."/>
            <person name="Bakker E.G."/>
            <person name="Cao J."/>
            <person name="Cheng J.-F."/>
            <person name="Clark R.M."/>
            <person name="Fahlgren N."/>
            <person name="Fawcett J.A."/>
            <person name="Grimwood J."/>
            <person name="Gundlach H."/>
            <person name="Haberer G."/>
            <person name="Hollister J.D."/>
            <person name="Ossowski S."/>
            <person name="Ottilar R.P."/>
            <person name="Salamov A.A."/>
            <person name="Schneeberger K."/>
            <person name="Spannagl M."/>
            <person name="Wang X."/>
            <person name="Yang L."/>
            <person name="Nasrallah M.E."/>
            <person name="Bergelson J."/>
            <person name="Carrington J.C."/>
            <person name="Gaut B.S."/>
            <person name="Schmutz J."/>
            <person name="Mayer K.F.X."/>
            <person name="Van de Peer Y."/>
            <person name="Grigoriev I.V."/>
            <person name="Nordborg M."/>
            <person name="Weigel D."/>
            <person name="Guo Y.-L."/>
        </authorList>
    </citation>
    <scope>NUCLEOTIDE SEQUENCE [LARGE SCALE GENOMIC DNA]</scope>
    <source>
        <strain evidence="12">cv. MN47</strain>
    </source>
</reference>
<dbReference type="InterPro" id="IPR003428">
    <property type="entry name" value="MAM33"/>
</dbReference>
<feature type="region of interest" description="Disordered" evidence="10">
    <location>
        <begin position="343"/>
        <end position="366"/>
    </location>
</feature>
<protein>
    <recommendedName>
        <fullName evidence="13">Mitochondrial glycoprotein family protein</fullName>
    </recommendedName>
</protein>
<evidence type="ECO:0000313" key="12">
    <source>
        <dbReference type="Proteomes" id="UP000008694"/>
    </source>
</evidence>
<evidence type="ECO:0000256" key="8">
    <source>
        <dbReference type="ARBA" id="ARBA00022989"/>
    </source>
</evidence>
<evidence type="ECO:0000256" key="1">
    <source>
        <dbReference type="ARBA" id="ARBA00004163"/>
    </source>
</evidence>
<dbReference type="GO" id="GO:0005789">
    <property type="term" value="C:endoplasmic reticulum membrane"/>
    <property type="evidence" value="ECO:0007669"/>
    <property type="project" value="UniProtKB-SubCell"/>
</dbReference>
<dbReference type="GO" id="GO:0005759">
    <property type="term" value="C:mitochondrial matrix"/>
    <property type="evidence" value="ECO:0007669"/>
    <property type="project" value="InterPro"/>
</dbReference>
<feature type="region of interest" description="Disordered" evidence="10">
    <location>
        <begin position="72"/>
        <end position="134"/>
    </location>
</feature>
<proteinExistence type="inferred from homology"/>
<dbReference type="Pfam" id="PF02330">
    <property type="entry name" value="MAM33"/>
    <property type="match status" value="1"/>
</dbReference>
<feature type="region of interest" description="Disordered" evidence="10">
    <location>
        <begin position="293"/>
        <end position="317"/>
    </location>
</feature>
<organism evidence="12">
    <name type="scientific">Arabidopsis lyrata subsp. lyrata</name>
    <name type="common">Lyre-leaved rock-cress</name>
    <dbReference type="NCBI Taxonomy" id="81972"/>
    <lineage>
        <taxon>Eukaryota</taxon>
        <taxon>Viridiplantae</taxon>
        <taxon>Streptophyta</taxon>
        <taxon>Embryophyta</taxon>
        <taxon>Tracheophyta</taxon>
        <taxon>Spermatophyta</taxon>
        <taxon>Magnoliopsida</taxon>
        <taxon>eudicotyledons</taxon>
        <taxon>Gunneridae</taxon>
        <taxon>Pentapetalae</taxon>
        <taxon>rosids</taxon>
        <taxon>malvids</taxon>
        <taxon>Brassicales</taxon>
        <taxon>Brassicaceae</taxon>
        <taxon>Camelineae</taxon>
        <taxon>Arabidopsis</taxon>
    </lineage>
</organism>
<dbReference type="HOGENOM" id="CLU_577914_0_0_1"/>
<keyword evidence="4" id="KW-0812">Transmembrane</keyword>
<evidence type="ECO:0000256" key="3">
    <source>
        <dbReference type="ARBA" id="ARBA00022448"/>
    </source>
</evidence>
<dbReference type="Gene3D" id="3.10.280.10">
    <property type="entry name" value="Mitochondrial glycoprotein"/>
    <property type="match status" value="1"/>
</dbReference>
<evidence type="ECO:0000313" key="11">
    <source>
        <dbReference type="EMBL" id="EFH52574.1"/>
    </source>
</evidence>
<evidence type="ECO:0000256" key="4">
    <source>
        <dbReference type="ARBA" id="ARBA00022692"/>
    </source>
</evidence>
<feature type="compositionally biased region" description="Acidic residues" evidence="10">
    <location>
        <begin position="293"/>
        <end position="306"/>
    </location>
</feature>
<feature type="compositionally biased region" description="Acidic residues" evidence="10">
    <location>
        <begin position="346"/>
        <end position="358"/>
    </location>
</feature>
<evidence type="ECO:0000256" key="5">
    <source>
        <dbReference type="ARBA" id="ARBA00022824"/>
    </source>
</evidence>
<dbReference type="EMBL" id="GL348717">
    <property type="protein sequence ID" value="EFH52574.1"/>
    <property type="molecule type" value="Genomic_DNA"/>
</dbReference>
<keyword evidence="5" id="KW-0256">Endoplasmic reticulum</keyword>
<dbReference type="eggNOG" id="KOG2536">
    <property type="taxonomic scope" value="Eukaryota"/>
</dbReference>
<comment type="subcellular location">
    <subcellularLocation>
        <location evidence="1">Endoplasmic reticulum membrane</location>
        <topology evidence="1">Single-pass type IV membrane protein</topology>
    </subcellularLocation>
</comment>
<dbReference type="Proteomes" id="UP000008694">
    <property type="component" value="Unassembled WGS sequence"/>
</dbReference>
<keyword evidence="12" id="KW-1185">Reference proteome</keyword>
<dbReference type="AlphaFoldDB" id="D7LV64"/>
<evidence type="ECO:0000256" key="10">
    <source>
        <dbReference type="SAM" id="MobiDB-lite"/>
    </source>
</evidence>
<keyword evidence="7" id="KW-0653">Protein transport</keyword>
<comment type="similarity">
    <text evidence="2">Belongs to the USE1 family.</text>
</comment>
<evidence type="ECO:0008006" key="13">
    <source>
        <dbReference type="Google" id="ProtNLM"/>
    </source>
</evidence>
<dbReference type="PANTHER" id="PTHR10826">
    <property type="entry name" value="COMPLEMENT COMPONENT 1"/>
    <property type="match status" value="1"/>
</dbReference>
<keyword evidence="8" id="KW-1133">Transmembrane helix</keyword>
<dbReference type="GO" id="GO:0016192">
    <property type="term" value="P:vesicle-mediated transport"/>
    <property type="evidence" value="ECO:0007669"/>
    <property type="project" value="UniProtKB-KW"/>
</dbReference>
<sequence>MGISKTEINLRRLLAAAPNQQNQSKLMHYVATLREQLEQLSEEKTPQGLPRVTKAKYNEYYEKIEAVASKIASQEPDTEISDEPFAKDSTSGSSPKIEDEPRSPTSPQLRRRIVPASSKEQSFDAADADSSKPIKLDTAAQAHIDKHRKLQEDLTDEMVVLARQLKERSQAISQSVQNTEKLSEHRTCDNKSDEDIFTKLEDKLLPVAIDLCHDLCVHNGCLVDPASTLASVCGRVARSQAVSVTVNRSSLVPKTSLLRPFVSRGFPYSTATEPLKSDQKLLQVIDSEINDSFDADDHDADEETIDSSDFPFKIEDNPGHRTVKLTREYNGEQIKVEVSMPGLAMDENEDDVDDDEDGDGRLEKANESSIPLVVTVTKKSGLSLEFSCTAFPDEIVIDGLSVNRPEDSSQEQLTYDGPDFQELDENMRKSFHKFLETRGIKASATDFLYEYMMKKDSREYLLWLKKLKTFVQE</sequence>
<dbReference type="FunFam" id="3.10.280.10:FF:000002">
    <property type="entry name" value="Mitochondrial glycoprotein family protein"/>
    <property type="match status" value="1"/>
</dbReference>